<dbReference type="PANTHER" id="PTHR13129">
    <property type="entry name" value="VPRBP PROTEIN-RELATED"/>
    <property type="match status" value="1"/>
</dbReference>
<dbReference type="InterPro" id="IPR015943">
    <property type="entry name" value="WD40/YVTN_repeat-like_dom_sf"/>
</dbReference>
<dbReference type="InterPro" id="IPR011989">
    <property type="entry name" value="ARM-like"/>
</dbReference>
<dbReference type="UniPathway" id="UPA00143"/>
<feature type="region of interest" description="Disordered" evidence="6">
    <location>
        <begin position="286"/>
        <end position="321"/>
    </location>
</feature>
<evidence type="ECO:0000256" key="2">
    <source>
        <dbReference type="ARBA" id="ARBA00004906"/>
    </source>
</evidence>
<feature type="compositionally biased region" description="Polar residues" evidence="6">
    <location>
        <begin position="1"/>
        <end position="20"/>
    </location>
</feature>
<dbReference type="GO" id="GO:0004842">
    <property type="term" value="F:ubiquitin-protein transferase activity"/>
    <property type="evidence" value="ECO:0007669"/>
    <property type="project" value="InterPro"/>
</dbReference>
<evidence type="ECO:0000313" key="8">
    <source>
        <dbReference type="Proteomes" id="UP000515908"/>
    </source>
</evidence>
<organism evidence="7 8">
    <name type="scientific">Angomonas deanei</name>
    <dbReference type="NCBI Taxonomy" id="59799"/>
    <lineage>
        <taxon>Eukaryota</taxon>
        <taxon>Discoba</taxon>
        <taxon>Euglenozoa</taxon>
        <taxon>Kinetoplastea</taxon>
        <taxon>Metakinetoplastina</taxon>
        <taxon>Trypanosomatida</taxon>
        <taxon>Trypanosomatidae</taxon>
        <taxon>Strigomonadinae</taxon>
        <taxon>Angomonas</taxon>
    </lineage>
</organism>
<comment type="pathway">
    <text evidence="2">Protein modification; protein ubiquitination.</text>
</comment>
<keyword evidence="5" id="KW-0539">Nucleus</keyword>
<comment type="similarity">
    <text evidence="3">Belongs to the VPRBP/DCAF1 family.</text>
</comment>
<evidence type="ECO:0000313" key="7">
    <source>
        <dbReference type="EMBL" id="CAD2215656.1"/>
    </source>
</evidence>
<dbReference type="GO" id="GO:0016567">
    <property type="term" value="P:protein ubiquitination"/>
    <property type="evidence" value="ECO:0007669"/>
    <property type="project" value="UniProtKB-UniPathway"/>
</dbReference>
<evidence type="ECO:0000256" key="3">
    <source>
        <dbReference type="ARBA" id="ARBA00008845"/>
    </source>
</evidence>
<dbReference type="GO" id="GO:0046872">
    <property type="term" value="F:metal ion binding"/>
    <property type="evidence" value="ECO:0007669"/>
    <property type="project" value="InterPro"/>
</dbReference>
<evidence type="ECO:0000256" key="6">
    <source>
        <dbReference type="SAM" id="MobiDB-lite"/>
    </source>
</evidence>
<dbReference type="GO" id="GO:0005634">
    <property type="term" value="C:nucleus"/>
    <property type="evidence" value="ECO:0007669"/>
    <property type="project" value="UniProtKB-SubCell"/>
</dbReference>
<dbReference type="InterPro" id="IPR036322">
    <property type="entry name" value="WD40_repeat_dom_sf"/>
</dbReference>
<dbReference type="InterPro" id="IPR033270">
    <property type="entry name" value="VPRBP/DCAF1"/>
</dbReference>
<protein>
    <submittedName>
        <fullName evidence="7">Uncharacterized protein</fullName>
    </submittedName>
</protein>
<feature type="compositionally biased region" description="Acidic residues" evidence="6">
    <location>
        <begin position="1444"/>
        <end position="1517"/>
    </location>
</feature>
<dbReference type="InterPro" id="IPR006594">
    <property type="entry name" value="LisH"/>
</dbReference>
<sequence length="1517" mass="172232">MSETSSSGPESTLDYDSNEITWEEENDDASSSFSADEEDILLAPQRAILATKHTMKRIIAISKLIKTEKENIEKSTASNEELEQSEKIMQNLVFTARYLYGNLANFLITEFHAALGAYSETLDDGGKISFSSVTHTIHDNDYFCEVLATLLDTAVEGRPYPEEPFSELQRSILRKYYEELGKIQYSAIICSWLLVVGSKEHFLEPLNSYELCKLVVEEKLSYKRLVPLSLLNSMIRQDDQALNEAYAQNVPKFLLQRLRNLAHSIYGQFSRSDFVYDEYSRLANHPENSTSYPDSPVPSADQTFRNSPRKRDRSRNRSPMMKRLRLEETDELYLDQWFPQHGDKVARGPCWSHGEQGRNCNFGEVVGITSDDEVAVKWIANLDAKPGTSDGDCVFLYKYKSPNFEVCYWKHALRANCFEADPFILKQIELRQVCQLISTICNQRDVIQPTFQNSAVEWLLHILDSTDLTEDKKNQQEAYDKFFARERERFAPLCLSEEALNTRIEKMTQYDAKLCKAAFKSRDTLGCVLKVLDALSTLVSQRKIALKFISLNGVGRVLKLATTLKEAECTYYCSLLLANLCREIEFEKILRDQFHLFNGILEFMFTEWKTSDFAMVRENCVRFISRVVTFPCVLEYFDKNNCADFAIHSWAALLKTSEEEFDVMGATLHEYTIKLLKFYVVTHLIQATKVVFFVHPKLSFLAKSDPYTSLFKEPAVIDAVLGFLVNCAYTPSGISVENIHSLLTSDNVTAISALIDKNLHSLLSQSANFYYLQGKYVLLNATLQLEGVLTVAPFVRPLVVRSESHDSMLMQLVTYIGDLSSVFIKSNYSKENQALLCAISSSQILLHVTEPPLDGDDESAVSIFNTICRAFRDCGGIKTLLDIVKVRLDSTMSIKLMYFPLVTRAVQLLVTLRRYGDTEQLFEALGVHRIMQELLIVYGDVQKEHISVMRERKLYIELDSASRFIDNVKSFASDGASQLNVVRVNTVDPLEAEQRNLIVSRAVVDYSKKSLLQLIQQYLRNEGLADTAATLSNEAHLSKPDADGTTNSNPSLDTLVKTYLRQQQEKCPTIIETLPEFDLTKRHVYAPLPPPPDETKSALNRLLLRKTSFHRPLKMTLNENALKYRFPTFMFDISGGGDGIDGESIAFCDDGETVVVGTSEGAIALFDTFPEEASEEKQLEQHLVFENDPVKAIAVSRDGQLIGATNESGFTKVMRRNQLPVVVQELECRAIRFSHDNLFALTTNDDERACTLVDLESQQLLRTFSDQIWSTENYDNVAIFNFTSNLILNDGILWDVRTNEKPVFRFDRITQSLASTFHPNNNLVIIDEMVWDLRTWKIVQTVPTFYKTSSYHMSDVGNVIYGFRAADPAVNPFPIVSVVDSYSLNSIFSDEVRPAFKSFAVDPSDRYCAAILSDNDESIIRMFLTSSGPFADHSAFASPLHGTEDEENPGGESDTDMLGEIDDDEEYTDFDDEDDEEEEDDFEPGDEDDFAYGDDDDFGFEDEEDYDYDDDYDEDEG</sequence>
<dbReference type="VEuPathDB" id="TriTrypDB:ADEAN_000311100"/>
<dbReference type="Gene3D" id="1.25.10.10">
    <property type="entry name" value="Leucine-rich Repeat Variant"/>
    <property type="match status" value="1"/>
</dbReference>
<dbReference type="Proteomes" id="UP000515908">
    <property type="component" value="Chromosome 05"/>
</dbReference>
<proteinExistence type="inferred from homology"/>
<feature type="region of interest" description="Disordered" evidence="6">
    <location>
        <begin position="1"/>
        <end position="35"/>
    </location>
</feature>
<dbReference type="InterPro" id="IPR037252">
    <property type="entry name" value="Mib_Herc2_sf"/>
</dbReference>
<dbReference type="GO" id="GO:0080008">
    <property type="term" value="C:Cul4-RING E3 ubiquitin ligase complex"/>
    <property type="evidence" value="ECO:0007669"/>
    <property type="project" value="TreeGrafter"/>
</dbReference>
<dbReference type="SUPFAM" id="SSF159034">
    <property type="entry name" value="Mib/herc2 domain-like"/>
    <property type="match status" value="1"/>
</dbReference>
<evidence type="ECO:0000256" key="5">
    <source>
        <dbReference type="ARBA" id="ARBA00023242"/>
    </source>
</evidence>
<dbReference type="Gene3D" id="2.130.10.10">
    <property type="entry name" value="YVTN repeat-like/Quinoprotein amine dehydrogenase"/>
    <property type="match status" value="1"/>
</dbReference>
<dbReference type="EMBL" id="LR877149">
    <property type="protein sequence ID" value="CAD2215656.1"/>
    <property type="molecule type" value="Genomic_DNA"/>
</dbReference>
<evidence type="ECO:0000256" key="4">
    <source>
        <dbReference type="ARBA" id="ARBA00022786"/>
    </source>
</evidence>
<feature type="region of interest" description="Disordered" evidence="6">
    <location>
        <begin position="1435"/>
        <end position="1517"/>
    </location>
</feature>
<gene>
    <name evidence="7" type="ORF">ADEAN_000311100</name>
</gene>
<comment type="subcellular location">
    <subcellularLocation>
        <location evidence="1">Nucleus</location>
    </subcellularLocation>
</comment>
<reference evidence="7 8" key="1">
    <citation type="submission" date="2020-08" db="EMBL/GenBank/DDBJ databases">
        <authorList>
            <person name="Newling K."/>
            <person name="Davey J."/>
            <person name="Forrester S."/>
        </authorList>
    </citation>
    <scope>NUCLEOTIDE SEQUENCE [LARGE SCALE GENOMIC DNA]</scope>
    <source>
        <strain evidence="8">Crithidia deanei Carvalho (ATCC PRA-265)</strain>
    </source>
</reference>
<dbReference type="SUPFAM" id="SSF50978">
    <property type="entry name" value="WD40 repeat-like"/>
    <property type="match status" value="1"/>
</dbReference>
<accession>A0A7G2C7C9</accession>
<keyword evidence="4" id="KW-0833">Ubl conjugation pathway</keyword>
<keyword evidence="8" id="KW-1185">Reference proteome</keyword>
<feature type="compositionally biased region" description="Basic residues" evidence="6">
    <location>
        <begin position="307"/>
        <end position="321"/>
    </location>
</feature>
<dbReference type="SUPFAM" id="SSF48371">
    <property type="entry name" value="ARM repeat"/>
    <property type="match status" value="1"/>
</dbReference>
<evidence type="ECO:0000256" key="1">
    <source>
        <dbReference type="ARBA" id="ARBA00004123"/>
    </source>
</evidence>
<name>A0A7G2C7C9_9TRYP</name>
<dbReference type="PROSITE" id="PS50896">
    <property type="entry name" value="LISH"/>
    <property type="match status" value="1"/>
</dbReference>
<dbReference type="SMART" id="SM00667">
    <property type="entry name" value="LisH"/>
    <property type="match status" value="1"/>
</dbReference>
<dbReference type="InterPro" id="IPR016024">
    <property type="entry name" value="ARM-type_fold"/>
</dbReference>
<dbReference type="PANTHER" id="PTHR13129:SF4">
    <property type="entry name" value="DDB1- AND CUL4-ASSOCIATED FACTOR 1"/>
    <property type="match status" value="1"/>
</dbReference>